<keyword evidence="7" id="KW-0614">Plasmid</keyword>
<dbReference type="Pfam" id="PF08281">
    <property type="entry name" value="Sigma70_r4_2"/>
    <property type="match status" value="1"/>
</dbReference>
<feature type="domain" description="RNA polymerase sigma-70 region 2" evidence="5">
    <location>
        <begin position="129"/>
        <end position="191"/>
    </location>
</feature>
<accession>A0A9Q8YDQ2</accession>
<dbReference type="InterPro" id="IPR013249">
    <property type="entry name" value="RNA_pol_sigma70_r4_t2"/>
</dbReference>
<proteinExistence type="inferred from homology"/>
<keyword evidence="2" id="KW-0805">Transcription regulation</keyword>
<evidence type="ECO:0000256" key="2">
    <source>
        <dbReference type="ARBA" id="ARBA00023015"/>
    </source>
</evidence>
<evidence type="ECO:0000313" key="7">
    <source>
        <dbReference type="EMBL" id="USJ27017.1"/>
    </source>
</evidence>
<dbReference type="CDD" id="cd06171">
    <property type="entry name" value="Sigma70_r4"/>
    <property type="match status" value="1"/>
</dbReference>
<dbReference type="GO" id="GO:0016987">
    <property type="term" value="F:sigma factor activity"/>
    <property type="evidence" value="ECO:0007669"/>
    <property type="project" value="UniProtKB-KW"/>
</dbReference>
<dbReference type="InterPro" id="IPR014284">
    <property type="entry name" value="RNA_pol_sigma-70_dom"/>
</dbReference>
<keyword evidence="3" id="KW-0731">Sigma factor</keyword>
<dbReference type="InterPro" id="IPR013325">
    <property type="entry name" value="RNA_pol_sigma_r2"/>
</dbReference>
<dbReference type="Gene3D" id="1.10.1740.10">
    <property type="match status" value="1"/>
</dbReference>
<name>A0A9Q8YDQ2_ENSAD</name>
<dbReference type="InterPro" id="IPR007627">
    <property type="entry name" value="RNA_pol_sigma70_r2"/>
</dbReference>
<sequence length="279" mass="31452">MALDDKVIAKVFHQFVPVIRIACRDRHKRGQDLAVGHQLQFKRFHREPRFPFEQPSRSSCRHIHDTKQKQAQGALVPGRRCLKTQGNLIVGHALTNIEIRQPRKAATMPSIPVLDDQTRPLETQVVDLIPALRAFARTFVSSSFEADDLLQETLFRALRGIDGFQPGTNLKSWLFTIMHNAFRTQYKLRKREAPGAVNCADLPIPIPAPQDWCVLNGELRTALEGLAPDHREVLVLVAGYGLSYKEAADMCDCAIGTIKSRLSRARDELAYRMNGVPLE</sequence>
<dbReference type="Proteomes" id="UP001055460">
    <property type="component" value="Plasmid pB"/>
</dbReference>
<dbReference type="InterPro" id="IPR039425">
    <property type="entry name" value="RNA_pol_sigma-70-like"/>
</dbReference>
<dbReference type="PANTHER" id="PTHR43133">
    <property type="entry name" value="RNA POLYMERASE ECF-TYPE SIGMA FACTO"/>
    <property type="match status" value="1"/>
</dbReference>
<reference evidence="7" key="1">
    <citation type="submission" date="2022-06" db="EMBL/GenBank/DDBJ databases">
        <title>Physiological and biochemical characterization and genomic elucidation of a strain of the genus Ensifer adhaerens M8 that combines arsenic oxidation and chromium reduction.</title>
        <authorList>
            <person name="Li X."/>
            <person name="Yu c."/>
        </authorList>
    </citation>
    <scope>NUCLEOTIDE SEQUENCE</scope>
    <source>
        <strain evidence="7">M8</strain>
        <plasmid evidence="7">pB</plasmid>
    </source>
</reference>
<dbReference type="SUPFAM" id="SSF88659">
    <property type="entry name" value="Sigma3 and sigma4 domains of RNA polymerase sigma factors"/>
    <property type="match status" value="1"/>
</dbReference>
<dbReference type="InterPro" id="IPR013324">
    <property type="entry name" value="RNA_pol_sigma_r3/r4-like"/>
</dbReference>
<dbReference type="RefSeq" id="WP_234824498.1">
    <property type="nucleotide sequence ID" value="NZ_CAXURO020000003.1"/>
</dbReference>
<dbReference type="SUPFAM" id="SSF88946">
    <property type="entry name" value="Sigma2 domain of RNA polymerase sigma factors"/>
    <property type="match status" value="1"/>
</dbReference>
<evidence type="ECO:0000256" key="4">
    <source>
        <dbReference type="ARBA" id="ARBA00023163"/>
    </source>
</evidence>
<dbReference type="PANTHER" id="PTHR43133:SF25">
    <property type="entry name" value="RNA POLYMERASE SIGMA FACTOR RFAY-RELATED"/>
    <property type="match status" value="1"/>
</dbReference>
<protein>
    <submittedName>
        <fullName evidence="7">Sigma-70 family RNA polymerase sigma factor</fullName>
    </submittedName>
</protein>
<evidence type="ECO:0000259" key="5">
    <source>
        <dbReference type="Pfam" id="PF04542"/>
    </source>
</evidence>
<gene>
    <name evidence="7" type="ORF">NE863_31460</name>
</gene>
<dbReference type="NCBIfam" id="TIGR02937">
    <property type="entry name" value="sigma70-ECF"/>
    <property type="match status" value="1"/>
</dbReference>
<evidence type="ECO:0000256" key="3">
    <source>
        <dbReference type="ARBA" id="ARBA00023082"/>
    </source>
</evidence>
<dbReference type="GO" id="GO:0006352">
    <property type="term" value="P:DNA-templated transcription initiation"/>
    <property type="evidence" value="ECO:0007669"/>
    <property type="project" value="InterPro"/>
</dbReference>
<dbReference type="Gene3D" id="1.10.10.10">
    <property type="entry name" value="Winged helix-like DNA-binding domain superfamily/Winged helix DNA-binding domain"/>
    <property type="match status" value="1"/>
</dbReference>
<dbReference type="InterPro" id="IPR036388">
    <property type="entry name" value="WH-like_DNA-bd_sf"/>
</dbReference>
<evidence type="ECO:0000259" key="6">
    <source>
        <dbReference type="Pfam" id="PF08281"/>
    </source>
</evidence>
<evidence type="ECO:0000313" key="8">
    <source>
        <dbReference type="Proteomes" id="UP001055460"/>
    </source>
</evidence>
<dbReference type="Pfam" id="PF04542">
    <property type="entry name" value="Sigma70_r2"/>
    <property type="match status" value="1"/>
</dbReference>
<keyword evidence="4" id="KW-0804">Transcription</keyword>
<evidence type="ECO:0000256" key="1">
    <source>
        <dbReference type="ARBA" id="ARBA00010641"/>
    </source>
</evidence>
<comment type="similarity">
    <text evidence="1">Belongs to the sigma-70 factor family. ECF subfamily.</text>
</comment>
<geneLocation type="plasmid" evidence="7 8">
    <name>pB</name>
</geneLocation>
<feature type="domain" description="RNA polymerase sigma factor 70 region 4 type 2" evidence="6">
    <location>
        <begin position="218"/>
        <end position="269"/>
    </location>
</feature>
<dbReference type="EMBL" id="CP098809">
    <property type="protein sequence ID" value="USJ27017.1"/>
    <property type="molecule type" value="Genomic_DNA"/>
</dbReference>
<dbReference type="AlphaFoldDB" id="A0A9Q8YDQ2"/>
<dbReference type="GO" id="GO:0003677">
    <property type="term" value="F:DNA binding"/>
    <property type="evidence" value="ECO:0007669"/>
    <property type="project" value="InterPro"/>
</dbReference>
<organism evidence="7 8">
    <name type="scientific">Ensifer adhaerens</name>
    <name type="common">Sinorhizobium morelense</name>
    <dbReference type="NCBI Taxonomy" id="106592"/>
    <lineage>
        <taxon>Bacteria</taxon>
        <taxon>Pseudomonadati</taxon>
        <taxon>Pseudomonadota</taxon>
        <taxon>Alphaproteobacteria</taxon>
        <taxon>Hyphomicrobiales</taxon>
        <taxon>Rhizobiaceae</taxon>
        <taxon>Sinorhizobium/Ensifer group</taxon>
        <taxon>Ensifer</taxon>
    </lineage>
</organism>